<dbReference type="AlphaFoldDB" id="A0AA97D8M5"/>
<dbReference type="Gene3D" id="3.30.70.1660">
    <property type="match status" value="1"/>
</dbReference>
<feature type="modified residue" description="N5-methylglutamine" evidence="6">
    <location>
        <position position="252"/>
    </location>
</feature>
<gene>
    <name evidence="6 8" type="primary">prfB</name>
    <name evidence="8" type="ORF">PXC00_07475</name>
</gene>
<dbReference type="GO" id="GO:0005737">
    <property type="term" value="C:cytoplasm"/>
    <property type="evidence" value="ECO:0007669"/>
    <property type="project" value="UniProtKB-SubCell"/>
</dbReference>
<dbReference type="InterPro" id="IPR000352">
    <property type="entry name" value="Pep_chain_release_fac_I"/>
</dbReference>
<dbReference type="Gene3D" id="1.20.58.410">
    <property type="entry name" value="Release factor"/>
    <property type="match status" value="1"/>
</dbReference>
<comment type="similarity">
    <text evidence="2 6">Belongs to the prokaryotic/mitochondrial release factor family.</text>
</comment>
<dbReference type="RefSeq" id="WP_275844982.1">
    <property type="nucleotide sequence ID" value="NZ_CP135996.1"/>
</dbReference>
<proteinExistence type="inferred from homology"/>
<dbReference type="SMART" id="SM00937">
    <property type="entry name" value="PCRF"/>
    <property type="match status" value="1"/>
</dbReference>
<evidence type="ECO:0000256" key="4">
    <source>
        <dbReference type="ARBA" id="ARBA00022481"/>
    </source>
</evidence>
<comment type="PTM">
    <text evidence="6">Methylated by PrmC. Methylation increases the termination efficiency of RF2.</text>
</comment>
<evidence type="ECO:0000256" key="5">
    <source>
        <dbReference type="ARBA" id="ARBA00022917"/>
    </source>
</evidence>
<dbReference type="InterPro" id="IPR005139">
    <property type="entry name" value="PCRF"/>
</dbReference>
<keyword evidence="6" id="KW-0963">Cytoplasm</keyword>
<evidence type="ECO:0000313" key="8">
    <source>
        <dbReference type="EMBL" id="WOC31075.1"/>
    </source>
</evidence>
<reference evidence="9" key="1">
    <citation type="submission" date="2024-06" db="EMBL/GenBank/DDBJ databases">
        <title>Caproicibacterium argilliputei sp. nov, a novel caproic acid producing anaerobic bacterium isolated from pit mud.</title>
        <authorList>
            <person name="Zeng C."/>
        </authorList>
    </citation>
    <scope>NUCLEOTIDE SEQUENCE [LARGE SCALE GENOMIC DNA]</scope>
    <source>
        <strain evidence="9">ZCY20-5</strain>
    </source>
</reference>
<reference evidence="8 9" key="2">
    <citation type="submission" date="2024-06" db="EMBL/GenBank/DDBJ databases">
        <title>Caproicibacterium argilliputei sp. nov, a novel caproic acid producing anaerobic bacterium isolated from pit mud.</title>
        <authorList>
            <person name="Xia S."/>
        </authorList>
    </citation>
    <scope>NUCLEOTIDE SEQUENCE [LARGE SCALE GENOMIC DNA]</scope>
    <source>
        <strain evidence="8 9">ZCY20-5</strain>
    </source>
</reference>
<name>A0AA97D8M5_9FIRM</name>
<keyword evidence="4 6" id="KW-0488">Methylation</keyword>
<feature type="domain" description="Peptide chain release factor" evidence="7">
    <location>
        <begin position="85"/>
        <end position="195"/>
    </location>
</feature>
<organism evidence="8 9">
    <name type="scientific">Caproicibacterium argilliputei</name>
    <dbReference type="NCBI Taxonomy" id="3030016"/>
    <lineage>
        <taxon>Bacteria</taxon>
        <taxon>Bacillati</taxon>
        <taxon>Bacillota</taxon>
        <taxon>Clostridia</taxon>
        <taxon>Eubacteriales</taxon>
        <taxon>Oscillospiraceae</taxon>
        <taxon>Caproicibacterium</taxon>
    </lineage>
</organism>
<sequence length="377" mass="42589">MLQFEELKQSLQEMLPGLNDLEDALGMKAMRSEIEELDMKASEPGFWDNMEKSQKILQRSAHLKAKIESYEKLRSLWEDANALCELGDEEGDLSLLPEAEGEVKKLTNNLERQRLQTLLTGEYDAKNAILTFHAGAGGTEAQDWAEMLYRMYNRWSERHDYTVKLLDYLDGEEAGLKSASILIEGENAYGFLKGENGVHRLVRVSPFDASGRRHTSFASLEVMPEIDDTIEVEIDPADIKMDVYRASGAGGQKVNKTSSAVRLTHIPTGIVVACQVERSQYQNRDVAMRMLKSKLLEIKEREHLEKVEDIKGVQKEIAWGSQIRSYVFMPYTMVKDHRTGYETGNVDGVMDGDLDGFINAYLKALNQGTLGNYTTED</sequence>
<dbReference type="EMBL" id="CP135996">
    <property type="protein sequence ID" value="WOC31075.1"/>
    <property type="molecule type" value="Genomic_DNA"/>
</dbReference>
<dbReference type="FunFam" id="3.30.160.20:FF:000010">
    <property type="entry name" value="Peptide chain release factor 2"/>
    <property type="match status" value="1"/>
</dbReference>
<comment type="subcellular location">
    <subcellularLocation>
        <location evidence="6">Cytoplasm</location>
    </subcellularLocation>
</comment>
<comment type="function">
    <text evidence="1 6">Peptide chain release factor 2 directs the termination of translation in response to the peptide chain termination codons UGA and UAA.</text>
</comment>
<dbReference type="Pfam" id="PF03462">
    <property type="entry name" value="PCRF"/>
    <property type="match status" value="1"/>
</dbReference>
<protein>
    <recommendedName>
        <fullName evidence="3 6">Peptide chain release factor 2</fullName>
        <shortName evidence="6">RF-2</shortName>
    </recommendedName>
</protein>
<dbReference type="SUPFAM" id="SSF75620">
    <property type="entry name" value="Release factor"/>
    <property type="match status" value="1"/>
</dbReference>
<dbReference type="InterPro" id="IPR045853">
    <property type="entry name" value="Pep_chain_release_fac_I_sf"/>
</dbReference>
<keyword evidence="5 6" id="KW-0648">Protein biosynthesis</keyword>
<dbReference type="Gene3D" id="3.30.160.20">
    <property type="match status" value="1"/>
</dbReference>
<dbReference type="Proteomes" id="UP001300604">
    <property type="component" value="Chromosome"/>
</dbReference>
<evidence type="ECO:0000259" key="7">
    <source>
        <dbReference type="SMART" id="SM00937"/>
    </source>
</evidence>
<dbReference type="PANTHER" id="PTHR43116:SF3">
    <property type="entry name" value="CLASS I PEPTIDE CHAIN RELEASE FACTOR"/>
    <property type="match status" value="1"/>
</dbReference>
<dbReference type="Pfam" id="PF00472">
    <property type="entry name" value="RF-1"/>
    <property type="match status" value="1"/>
</dbReference>
<evidence type="ECO:0000256" key="6">
    <source>
        <dbReference type="HAMAP-Rule" id="MF_00094"/>
    </source>
</evidence>
<accession>A0AA97D8M5</accession>
<evidence type="ECO:0000313" key="9">
    <source>
        <dbReference type="Proteomes" id="UP001300604"/>
    </source>
</evidence>
<dbReference type="InterPro" id="IPR004374">
    <property type="entry name" value="PrfB"/>
</dbReference>
<evidence type="ECO:0000256" key="2">
    <source>
        <dbReference type="ARBA" id="ARBA00010835"/>
    </source>
</evidence>
<dbReference type="KEGG" id="carl:PXC00_07475"/>
<dbReference type="NCBIfam" id="TIGR00020">
    <property type="entry name" value="prfB"/>
    <property type="match status" value="1"/>
</dbReference>
<dbReference type="PANTHER" id="PTHR43116">
    <property type="entry name" value="PEPTIDE CHAIN RELEASE FACTOR 2"/>
    <property type="match status" value="1"/>
</dbReference>
<dbReference type="HAMAP" id="MF_00094">
    <property type="entry name" value="Rel_fac_2"/>
    <property type="match status" value="1"/>
</dbReference>
<evidence type="ECO:0000256" key="1">
    <source>
        <dbReference type="ARBA" id="ARBA00002613"/>
    </source>
</evidence>
<keyword evidence="9" id="KW-1185">Reference proteome</keyword>
<dbReference type="GO" id="GO:0016149">
    <property type="term" value="F:translation release factor activity, codon specific"/>
    <property type="evidence" value="ECO:0007669"/>
    <property type="project" value="UniProtKB-UniRule"/>
</dbReference>
<evidence type="ECO:0000256" key="3">
    <source>
        <dbReference type="ARBA" id="ARBA00019192"/>
    </source>
</evidence>